<feature type="domain" description="Zn(2)-C6 fungal-type" evidence="3">
    <location>
        <begin position="10"/>
        <end position="38"/>
    </location>
</feature>
<dbReference type="PROSITE" id="PS50048">
    <property type="entry name" value="ZN2_CY6_FUNGAL_2"/>
    <property type="match status" value="1"/>
</dbReference>
<dbReference type="InterPro" id="IPR053175">
    <property type="entry name" value="DHMBA_Reg_Transcription_Factor"/>
</dbReference>
<proteinExistence type="predicted"/>
<dbReference type="GO" id="GO:0000981">
    <property type="term" value="F:DNA-binding transcription factor activity, RNA polymerase II-specific"/>
    <property type="evidence" value="ECO:0007669"/>
    <property type="project" value="InterPro"/>
</dbReference>
<sequence length="262" mass="28176">MVYCGKASQGCQNCRTRRIKCDKVKPECSQCIRVGKKCPGYRDQLSLMFRDESTKVIKKAHAQWGVSDSPENGLIQASASNAPSPPASSPAYSRKSTPNSVRTAPRPGAVAALSPASSVASFSSPSSTHHSAGSSSPILLPVVKQENRESSPPTLHIGPTLEEQGVQFYVNRYLIGHPDEPKSGQDLAAEDWIWHPAVQNVMCAVGLAGLYNLTGNMEMMATAREKYGSALRETGKLIRPPHTPSIDVTMRAVIALAMFEVG</sequence>
<evidence type="ECO:0000313" key="4">
    <source>
        <dbReference type="EMBL" id="TKW59664.1"/>
    </source>
</evidence>
<dbReference type="PROSITE" id="PS00463">
    <property type="entry name" value="ZN2_CY6_FUNGAL_1"/>
    <property type="match status" value="1"/>
</dbReference>
<protein>
    <recommendedName>
        <fullName evidence="3">Zn(2)-C6 fungal-type domain-containing protein</fullName>
    </recommendedName>
</protein>
<gene>
    <name evidence="4" type="ORF">CTA1_7448</name>
</gene>
<dbReference type="CDD" id="cd00067">
    <property type="entry name" value="GAL4"/>
    <property type="match status" value="1"/>
</dbReference>
<dbReference type="InterPro" id="IPR036864">
    <property type="entry name" value="Zn2-C6_fun-type_DNA-bd_sf"/>
</dbReference>
<evidence type="ECO:0000256" key="1">
    <source>
        <dbReference type="ARBA" id="ARBA00023242"/>
    </source>
</evidence>
<dbReference type="SMART" id="SM00066">
    <property type="entry name" value="GAL4"/>
    <property type="match status" value="1"/>
</dbReference>
<dbReference type="AlphaFoldDB" id="A0A4U6XUP1"/>
<dbReference type="Proteomes" id="UP000310108">
    <property type="component" value="Unassembled WGS sequence"/>
</dbReference>
<name>A0A4U6XUP1_9PEZI</name>
<evidence type="ECO:0000259" key="3">
    <source>
        <dbReference type="PROSITE" id="PS50048"/>
    </source>
</evidence>
<reference evidence="4 5" key="1">
    <citation type="journal article" date="2019" name="PLoS ONE">
        <title>Comparative genome analysis indicates high evolutionary potential of pathogenicity genes in Colletotrichum tanaceti.</title>
        <authorList>
            <person name="Lelwala R.V."/>
            <person name="Korhonen P.K."/>
            <person name="Young N.D."/>
            <person name="Scott J.B."/>
            <person name="Ades P.A."/>
            <person name="Gasser R.B."/>
            <person name="Taylor P.W.J."/>
        </authorList>
    </citation>
    <scope>NUCLEOTIDE SEQUENCE [LARGE SCALE GENOMIC DNA]</scope>
    <source>
        <strain evidence="4">BRIP57314</strain>
    </source>
</reference>
<dbReference type="PANTHER" id="PTHR38791">
    <property type="entry name" value="ZN(II)2CYS6 TRANSCRIPTION FACTOR (EUROFUNG)-RELATED-RELATED"/>
    <property type="match status" value="1"/>
</dbReference>
<evidence type="ECO:0000256" key="2">
    <source>
        <dbReference type="SAM" id="MobiDB-lite"/>
    </source>
</evidence>
<keyword evidence="1" id="KW-0539">Nucleus</keyword>
<feature type="region of interest" description="Disordered" evidence="2">
    <location>
        <begin position="67"/>
        <end position="110"/>
    </location>
</feature>
<comment type="caution">
    <text evidence="4">The sequence shown here is derived from an EMBL/GenBank/DDBJ whole genome shotgun (WGS) entry which is preliminary data.</text>
</comment>
<dbReference type="Pfam" id="PF00172">
    <property type="entry name" value="Zn_clus"/>
    <property type="match status" value="1"/>
</dbReference>
<dbReference type="EMBL" id="PJEX01000006">
    <property type="protein sequence ID" value="TKW59664.1"/>
    <property type="molecule type" value="Genomic_DNA"/>
</dbReference>
<evidence type="ECO:0000313" key="5">
    <source>
        <dbReference type="Proteomes" id="UP000310108"/>
    </source>
</evidence>
<dbReference type="InterPro" id="IPR001138">
    <property type="entry name" value="Zn2Cys6_DnaBD"/>
</dbReference>
<dbReference type="Gene3D" id="4.10.240.10">
    <property type="entry name" value="Zn(2)-C6 fungal-type DNA-binding domain"/>
    <property type="match status" value="1"/>
</dbReference>
<dbReference type="PANTHER" id="PTHR38791:SF5">
    <property type="entry name" value="TRANSCRIPTION FACTOR DBAG-RELATED"/>
    <property type="match status" value="1"/>
</dbReference>
<keyword evidence="5" id="KW-1185">Reference proteome</keyword>
<dbReference type="STRING" id="1306861.A0A4U6XUP1"/>
<accession>A0A4U6XUP1</accession>
<organism evidence="4 5">
    <name type="scientific">Colletotrichum tanaceti</name>
    <dbReference type="NCBI Taxonomy" id="1306861"/>
    <lineage>
        <taxon>Eukaryota</taxon>
        <taxon>Fungi</taxon>
        <taxon>Dikarya</taxon>
        <taxon>Ascomycota</taxon>
        <taxon>Pezizomycotina</taxon>
        <taxon>Sordariomycetes</taxon>
        <taxon>Hypocreomycetidae</taxon>
        <taxon>Glomerellales</taxon>
        <taxon>Glomerellaceae</taxon>
        <taxon>Colletotrichum</taxon>
        <taxon>Colletotrichum destructivum species complex</taxon>
    </lineage>
</organism>
<dbReference type="GO" id="GO:0008270">
    <property type="term" value="F:zinc ion binding"/>
    <property type="evidence" value="ECO:0007669"/>
    <property type="project" value="InterPro"/>
</dbReference>
<dbReference type="SUPFAM" id="SSF57701">
    <property type="entry name" value="Zn2/Cys6 DNA-binding domain"/>
    <property type="match status" value="1"/>
</dbReference>